<protein>
    <recommendedName>
        <fullName evidence="9">Chromosome transmission fidelity protein 18 homolog</fullName>
    </recommendedName>
</protein>
<dbReference type="InterPro" id="IPR003959">
    <property type="entry name" value="ATPase_AAA_core"/>
</dbReference>
<feature type="compositionally biased region" description="Acidic residues" evidence="10">
    <location>
        <begin position="127"/>
        <end position="137"/>
    </location>
</feature>
<dbReference type="PANTHER" id="PTHR46765">
    <property type="entry name" value="P-LOOP CONTAINING NUCLEOSIDE TRIPHOSPHATE HYDROLASES SUPERFAMILY PROTEIN"/>
    <property type="match status" value="1"/>
</dbReference>
<dbReference type="GO" id="GO:0005524">
    <property type="term" value="F:ATP binding"/>
    <property type="evidence" value="ECO:0007669"/>
    <property type="project" value="UniProtKB-KW"/>
</dbReference>
<evidence type="ECO:0000256" key="10">
    <source>
        <dbReference type="SAM" id="MobiDB-lite"/>
    </source>
</evidence>
<evidence type="ECO:0000259" key="11">
    <source>
        <dbReference type="SMART" id="SM00382"/>
    </source>
</evidence>
<evidence type="ECO:0000256" key="5">
    <source>
        <dbReference type="ARBA" id="ARBA00023125"/>
    </source>
</evidence>
<dbReference type="SMART" id="SM00382">
    <property type="entry name" value="AAA"/>
    <property type="match status" value="1"/>
</dbReference>
<dbReference type="Gene3D" id="3.40.50.300">
    <property type="entry name" value="P-loop containing nucleotide triphosphate hydrolases"/>
    <property type="match status" value="1"/>
</dbReference>
<dbReference type="FunFam" id="1.10.8.60:FF:000074">
    <property type="entry name" value="Chromosome transmission fidelity protein 18"/>
    <property type="match status" value="1"/>
</dbReference>
<name>A0A4W6FZQ1_LATCA</name>
<reference evidence="13" key="1">
    <citation type="submission" date="2015-09" db="EMBL/GenBank/DDBJ databases">
        <authorList>
            <person name="Sai Rama Sridatta P."/>
        </authorList>
    </citation>
    <scope>NUCLEOTIDE SEQUENCE [LARGE SCALE GENOMIC DNA]</scope>
</reference>
<comment type="similarity">
    <text evidence="8">Belongs to the activator 1 small subunits family. CTF18 subfamily.</text>
</comment>
<evidence type="ECO:0000256" key="1">
    <source>
        <dbReference type="ARBA" id="ARBA00004123"/>
    </source>
</evidence>
<dbReference type="SUPFAM" id="SSF52540">
    <property type="entry name" value="P-loop containing nucleoside triphosphate hydrolases"/>
    <property type="match status" value="1"/>
</dbReference>
<feature type="region of interest" description="Disordered" evidence="10">
    <location>
        <begin position="727"/>
        <end position="750"/>
    </location>
</feature>
<evidence type="ECO:0000256" key="3">
    <source>
        <dbReference type="ARBA" id="ARBA00022741"/>
    </source>
</evidence>
<organism evidence="12 13">
    <name type="scientific">Lates calcarifer</name>
    <name type="common">Barramundi</name>
    <name type="synonym">Holocentrus calcarifer</name>
    <dbReference type="NCBI Taxonomy" id="8187"/>
    <lineage>
        <taxon>Eukaryota</taxon>
        <taxon>Metazoa</taxon>
        <taxon>Chordata</taxon>
        <taxon>Craniata</taxon>
        <taxon>Vertebrata</taxon>
        <taxon>Euteleostomi</taxon>
        <taxon>Actinopterygii</taxon>
        <taxon>Neopterygii</taxon>
        <taxon>Teleostei</taxon>
        <taxon>Neoteleostei</taxon>
        <taxon>Acanthomorphata</taxon>
        <taxon>Carangaria</taxon>
        <taxon>Carangaria incertae sedis</taxon>
        <taxon>Centropomidae</taxon>
        <taxon>Lates</taxon>
    </lineage>
</organism>
<evidence type="ECO:0000256" key="7">
    <source>
        <dbReference type="ARBA" id="ARBA00023306"/>
    </source>
</evidence>
<evidence type="ECO:0000313" key="12">
    <source>
        <dbReference type="Ensembl" id="ENSLCAP00010056098.1"/>
    </source>
</evidence>
<dbReference type="InterPro" id="IPR053016">
    <property type="entry name" value="CTF18-RFC_complex"/>
</dbReference>
<dbReference type="CDD" id="cd00009">
    <property type="entry name" value="AAA"/>
    <property type="match status" value="1"/>
</dbReference>
<comment type="subcellular location">
    <subcellularLocation>
        <location evidence="1">Nucleus</location>
    </subcellularLocation>
</comment>
<proteinExistence type="inferred from homology"/>
<keyword evidence="2" id="KW-0235">DNA replication</keyword>
<dbReference type="Pfam" id="PF00004">
    <property type="entry name" value="AAA"/>
    <property type="match status" value="1"/>
</dbReference>
<feature type="compositionally biased region" description="Polar residues" evidence="10">
    <location>
        <begin position="194"/>
        <end position="212"/>
    </location>
</feature>
<keyword evidence="13" id="KW-1185">Reference proteome</keyword>
<dbReference type="Gene3D" id="1.10.8.60">
    <property type="match status" value="1"/>
</dbReference>
<dbReference type="CDD" id="cd18140">
    <property type="entry name" value="HLD_clamp_RFC"/>
    <property type="match status" value="1"/>
</dbReference>
<evidence type="ECO:0000256" key="6">
    <source>
        <dbReference type="ARBA" id="ARBA00023242"/>
    </source>
</evidence>
<dbReference type="InterPro" id="IPR047854">
    <property type="entry name" value="RFC_lid"/>
</dbReference>
<keyword evidence="6" id="KW-0539">Nucleus</keyword>
<dbReference type="GO" id="GO:0003677">
    <property type="term" value="F:DNA binding"/>
    <property type="evidence" value="ECO:0007669"/>
    <property type="project" value="UniProtKB-KW"/>
</dbReference>
<dbReference type="GO" id="GO:0016887">
    <property type="term" value="F:ATP hydrolysis activity"/>
    <property type="evidence" value="ECO:0007669"/>
    <property type="project" value="InterPro"/>
</dbReference>
<keyword evidence="3" id="KW-0547">Nucleotide-binding</keyword>
<dbReference type="InterPro" id="IPR003593">
    <property type="entry name" value="AAA+_ATPase"/>
</dbReference>
<gene>
    <name evidence="12" type="primary">chtf18</name>
</gene>
<reference evidence="12" key="3">
    <citation type="submission" date="2025-09" db="UniProtKB">
        <authorList>
            <consortium name="Ensembl"/>
        </authorList>
    </citation>
    <scope>IDENTIFICATION</scope>
</reference>
<feature type="region of interest" description="Disordered" evidence="10">
    <location>
        <begin position="186"/>
        <end position="212"/>
    </location>
</feature>
<evidence type="ECO:0000256" key="8">
    <source>
        <dbReference type="ARBA" id="ARBA00043975"/>
    </source>
</evidence>
<keyword evidence="7" id="KW-0131">Cell cycle</keyword>
<dbReference type="GO" id="GO:0005737">
    <property type="term" value="C:cytoplasm"/>
    <property type="evidence" value="ECO:0007669"/>
    <property type="project" value="UniProtKB-ARBA"/>
</dbReference>
<dbReference type="FunFam" id="3.40.50.300:FF:001083">
    <property type="entry name" value="Chromosome transmission fidelity factor 18"/>
    <property type="match status" value="1"/>
</dbReference>
<evidence type="ECO:0000256" key="9">
    <source>
        <dbReference type="ARBA" id="ARBA00069525"/>
    </source>
</evidence>
<dbReference type="Proteomes" id="UP000314980">
    <property type="component" value="Unassembled WGS sequence"/>
</dbReference>
<dbReference type="GeneTree" id="ENSGT00940000167465"/>
<dbReference type="Ensembl" id="ENSLCAT00010057628.1">
    <property type="protein sequence ID" value="ENSLCAP00010056098.1"/>
    <property type="gene ID" value="ENSLCAG00010026153.1"/>
</dbReference>
<reference evidence="12" key="2">
    <citation type="submission" date="2025-08" db="UniProtKB">
        <authorList>
            <consortium name="Ensembl"/>
        </authorList>
    </citation>
    <scope>IDENTIFICATION</scope>
</reference>
<dbReference type="PANTHER" id="PTHR46765:SF1">
    <property type="entry name" value="P-LOOP CONTAINING NUCLEOSIDE TRIPHOSPHATE HYDROLASES SUPERFAMILY PROTEIN"/>
    <property type="match status" value="1"/>
</dbReference>
<evidence type="ECO:0000313" key="13">
    <source>
        <dbReference type="Proteomes" id="UP000314980"/>
    </source>
</evidence>
<feature type="domain" description="AAA+ ATPase" evidence="11">
    <location>
        <begin position="235"/>
        <end position="375"/>
    </location>
</feature>
<evidence type="ECO:0000256" key="4">
    <source>
        <dbReference type="ARBA" id="ARBA00022840"/>
    </source>
</evidence>
<keyword evidence="5" id="KW-0238">DNA-binding</keyword>
<dbReference type="InterPro" id="IPR027417">
    <property type="entry name" value="P-loop_NTPase"/>
</dbReference>
<sequence>TGLFSRPTPAALDISGFGMIPETPRRPPTEAPASLHVLKRPPLEGEYISVTNSLGSRVYLRQKEDTGTKVNTYSHTSAGLACCKTLIYRCSSLFHSHTYSYLSVSPGSRLQNGTELLCSVNDVLPEREDEENEDPEDTEGRTSRLWVDRFSPRHYTELLSDDFTNRCLLKWLKLWDTVVFGRERKSRPARSDRQPLNQNPSKPNQGNQNPNRFKTKIEMTEELLEAELDQYKRPKFKVALLSGPPGLGKTTLAHVIAKHAGYNVVEINASDDRSAEVFQKRIDTATQMKSVLGANEKPNCLIIDEIDGAPAAAINILLATLNRKDGHSAEGGAETSKKKKKKESILLRPIICICNDLYVPALRPLRQQAFLLSFPQTQPSRLTQRLAEISLQQGMKADTGTLMSLCEKTDNDIRSCINTLQFLHGRGHKQVDTKTIQCISVGQKDQNKGLFHLWQEIFQLPRTKRKRVGEGFEEAPGSGGGAQRFQHILHLASSGGEYEKVSQGLYDNYLSMRVRDPNLHSVCDALDWLSFSDRLNQVILHGQNFSLMRYLPFLPVTFHFLFAHTHVPRISYPHSQHEASSRLLSNRNALSSMLADIPACIRTRISQLSLTLDILTLLLNIICPKLRPVNPQLFSSREKEQMRELIDTMLAYNLSYRQDRTPEGQYTYVLEPRVEEVVRFPGLPPHRQLTYQAKQTISREMEQERMRRAEQLMLQRNPAVVSLQIQLQPGDNHEDKKTTGPKPTRNHQQRLENIVKQTTVETRVRNTNIQTGCEKCAVLAMGKAVGNSDVWFRFNEGMSNAVRRNVYIRELL</sequence>
<dbReference type="GO" id="GO:0006260">
    <property type="term" value="P:DNA replication"/>
    <property type="evidence" value="ECO:0007669"/>
    <property type="project" value="UniProtKB-KW"/>
</dbReference>
<dbReference type="AlphaFoldDB" id="A0A4W6FZQ1"/>
<accession>A0A4W6FZQ1</accession>
<dbReference type="GO" id="GO:0005634">
    <property type="term" value="C:nucleus"/>
    <property type="evidence" value="ECO:0007669"/>
    <property type="project" value="UniProtKB-SubCell"/>
</dbReference>
<evidence type="ECO:0000256" key="2">
    <source>
        <dbReference type="ARBA" id="ARBA00022705"/>
    </source>
</evidence>
<keyword evidence="4" id="KW-0067">ATP-binding</keyword>
<feature type="region of interest" description="Disordered" evidence="10">
    <location>
        <begin position="124"/>
        <end position="143"/>
    </location>
</feature>